<dbReference type="InterPro" id="IPR009018">
    <property type="entry name" value="Signal_recog_particle_SRP9/14"/>
</dbReference>
<comment type="caution">
    <text evidence="3">The sequence shown here is derived from an EMBL/GenBank/DDBJ whole genome shotgun (WGS) entry which is preliminary data.</text>
</comment>
<sequence>MTGTGKKVNTTKATSVDAMREHAADLLARGGERTRVVLKYRHCDSKASLRVTDDWKTAKYTTNRQTDVSKITRLLGLAVTGKATDTAEGSLRPSASPTRARKGKGKQKAKKG</sequence>
<dbReference type="GO" id="GO:0005786">
    <property type="term" value="C:signal recognition particle, endoplasmic reticulum targeting"/>
    <property type="evidence" value="ECO:0007669"/>
    <property type="project" value="TreeGrafter"/>
</dbReference>
<protein>
    <recommendedName>
        <fullName evidence="2">SRP9 domain-containing protein</fullName>
    </recommendedName>
</protein>
<dbReference type="GO" id="GO:0008312">
    <property type="term" value="F:7S RNA binding"/>
    <property type="evidence" value="ECO:0007669"/>
    <property type="project" value="InterPro"/>
</dbReference>
<reference evidence="3 4" key="1">
    <citation type="submission" date="2019-01" db="EMBL/GenBank/DDBJ databases">
        <title>Nuclear Genome Assembly of the Microalgal Biofuel strain Nannochloropsis salina CCMP1776.</title>
        <authorList>
            <person name="Hovde B."/>
        </authorList>
    </citation>
    <scope>NUCLEOTIDE SEQUENCE [LARGE SCALE GENOMIC DNA]</scope>
    <source>
        <strain evidence="3 4">CCMP1776</strain>
    </source>
</reference>
<proteinExistence type="predicted"/>
<evidence type="ECO:0000259" key="2">
    <source>
        <dbReference type="Pfam" id="PF05486"/>
    </source>
</evidence>
<dbReference type="InterPro" id="IPR039432">
    <property type="entry name" value="SRP9_dom"/>
</dbReference>
<evidence type="ECO:0000256" key="1">
    <source>
        <dbReference type="SAM" id="MobiDB-lite"/>
    </source>
</evidence>
<accession>A0A4D9D1U2</accession>
<dbReference type="AlphaFoldDB" id="A0A4D9D1U2"/>
<dbReference type="Gene3D" id="3.30.720.10">
    <property type="entry name" value="Signal recognition particle alu RNA binding heterodimer, srp9/1"/>
    <property type="match status" value="1"/>
</dbReference>
<dbReference type="PANTHER" id="PTHR12834:SF12">
    <property type="entry name" value="SIGNAL RECOGNITION PARTICLE 9 KDA PROTEIN"/>
    <property type="match status" value="1"/>
</dbReference>
<organism evidence="3 4">
    <name type="scientific">Nannochloropsis salina CCMP1776</name>
    <dbReference type="NCBI Taxonomy" id="1027361"/>
    <lineage>
        <taxon>Eukaryota</taxon>
        <taxon>Sar</taxon>
        <taxon>Stramenopiles</taxon>
        <taxon>Ochrophyta</taxon>
        <taxon>Eustigmatophyceae</taxon>
        <taxon>Eustigmatales</taxon>
        <taxon>Monodopsidaceae</taxon>
        <taxon>Microchloropsis</taxon>
        <taxon>Microchloropsis salina</taxon>
    </lineage>
</organism>
<dbReference type="GO" id="GO:0006614">
    <property type="term" value="P:SRP-dependent cotranslational protein targeting to membrane"/>
    <property type="evidence" value="ECO:0007669"/>
    <property type="project" value="InterPro"/>
</dbReference>
<dbReference type="InterPro" id="IPR039914">
    <property type="entry name" value="SRP9-like"/>
</dbReference>
<feature type="domain" description="SRP9" evidence="2">
    <location>
        <begin position="17"/>
        <end position="76"/>
    </location>
</feature>
<dbReference type="Pfam" id="PF05486">
    <property type="entry name" value="SRP9-21"/>
    <property type="match status" value="1"/>
</dbReference>
<dbReference type="OrthoDB" id="360923at2759"/>
<dbReference type="Proteomes" id="UP000355283">
    <property type="component" value="Unassembled WGS sequence"/>
</dbReference>
<name>A0A4D9D1U2_9STRA</name>
<gene>
    <name evidence="3" type="ORF">NSK_003199</name>
</gene>
<dbReference type="SUPFAM" id="SSF54762">
    <property type="entry name" value="Signal recognition particle alu RNA binding heterodimer, SRP9/14"/>
    <property type="match status" value="1"/>
</dbReference>
<feature type="region of interest" description="Disordered" evidence="1">
    <location>
        <begin position="82"/>
        <end position="112"/>
    </location>
</feature>
<feature type="compositionally biased region" description="Basic residues" evidence="1">
    <location>
        <begin position="99"/>
        <end position="112"/>
    </location>
</feature>
<evidence type="ECO:0000313" key="4">
    <source>
        <dbReference type="Proteomes" id="UP000355283"/>
    </source>
</evidence>
<dbReference type="EMBL" id="SDOX01000011">
    <property type="protein sequence ID" value="TFJ85691.1"/>
    <property type="molecule type" value="Genomic_DNA"/>
</dbReference>
<evidence type="ECO:0000313" key="3">
    <source>
        <dbReference type="EMBL" id="TFJ85691.1"/>
    </source>
</evidence>
<dbReference type="PANTHER" id="PTHR12834">
    <property type="entry name" value="SIGNAL RECOGNITION PARTICLE 9 KDA PROTEIN"/>
    <property type="match status" value="1"/>
</dbReference>
<keyword evidence="4" id="KW-1185">Reference proteome</keyword>